<dbReference type="EMBL" id="FNBH01000003">
    <property type="protein sequence ID" value="SDG11916.1"/>
    <property type="molecule type" value="Genomic_DNA"/>
</dbReference>
<dbReference type="InterPro" id="IPR000866">
    <property type="entry name" value="AhpC/TSA"/>
</dbReference>
<protein>
    <submittedName>
        <fullName evidence="3">AhpC/TSA family protein</fullName>
    </submittedName>
</protein>
<dbReference type="Proteomes" id="UP000199203">
    <property type="component" value="Unassembled WGS sequence"/>
</dbReference>
<dbReference type="InterPro" id="IPR017937">
    <property type="entry name" value="Thioredoxin_CS"/>
</dbReference>
<proteinExistence type="predicted"/>
<dbReference type="PROSITE" id="PS51257">
    <property type="entry name" value="PROKAR_LIPOPROTEIN"/>
    <property type="match status" value="1"/>
</dbReference>
<dbReference type="RefSeq" id="WP_089873960.1">
    <property type="nucleotide sequence ID" value="NZ_FNBH01000003.1"/>
</dbReference>
<dbReference type="GO" id="GO:0016491">
    <property type="term" value="F:oxidoreductase activity"/>
    <property type="evidence" value="ECO:0007669"/>
    <property type="project" value="InterPro"/>
</dbReference>
<dbReference type="InterPro" id="IPR036249">
    <property type="entry name" value="Thioredoxin-like_sf"/>
</dbReference>
<dbReference type="InterPro" id="IPR050553">
    <property type="entry name" value="Thioredoxin_ResA/DsbE_sf"/>
</dbReference>
<evidence type="ECO:0000313" key="4">
    <source>
        <dbReference type="Proteomes" id="UP000199203"/>
    </source>
</evidence>
<evidence type="ECO:0000259" key="2">
    <source>
        <dbReference type="PROSITE" id="PS51352"/>
    </source>
</evidence>
<dbReference type="SUPFAM" id="SSF52833">
    <property type="entry name" value="Thioredoxin-like"/>
    <property type="match status" value="1"/>
</dbReference>
<evidence type="ECO:0000256" key="1">
    <source>
        <dbReference type="ARBA" id="ARBA00023284"/>
    </source>
</evidence>
<reference evidence="4" key="1">
    <citation type="submission" date="2016-10" db="EMBL/GenBank/DDBJ databases">
        <authorList>
            <person name="Varghese N."/>
            <person name="Submissions S."/>
        </authorList>
    </citation>
    <scope>NUCLEOTIDE SEQUENCE [LARGE SCALE GENOMIC DNA]</scope>
    <source>
        <strain evidence="4">DSM 19684</strain>
    </source>
</reference>
<dbReference type="CDD" id="cd02966">
    <property type="entry name" value="TlpA_like_family"/>
    <property type="match status" value="1"/>
</dbReference>
<dbReference type="PROSITE" id="PS51352">
    <property type="entry name" value="THIOREDOXIN_2"/>
    <property type="match status" value="1"/>
</dbReference>
<accession>A0A1G7RMB4</accession>
<dbReference type="Pfam" id="PF00578">
    <property type="entry name" value="AhpC-TSA"/>
    <property type="match status" value="1"/>
</dbReference>
<keyword evidence="4" id="KW-1185">Reference proteome</keyword>
<keyword evidence="1" id="KW-0676">Redox-active center</keyword>
<dbReference type="PANTHER" id="PTHR42852">
    <property type="entry name" value="THIOL:DISULFIDE INTERCHANGE PROTEIN DSBE"/>
    <property type="match status" value="1"/>
</dbReference>
<dbReference type="AlphaFoldDB" id="A0A1G7RMB4"/>
<dbReference type="OrthoDB" id="9815205at2"/>
<dbReference type="Gene3D" id="3.40.30.10">
    <property type="entry name" value="Glutaredoxin"/>
    <property type="match status" value="1"/>
</dbReference>
<dbReference type="PROSITE" id="PS00194">
    <property type="entry name" value="THIOREDOXIN_1"/>
    <property type="match status" value="1"/>
</dbReference>
<gene>
    <name evidence="3" type="ORF">SAMN05421825_2714</name>
</gene>
<dbReference type="PANTHER" id="PTHR42852:SF13">
    <property type="entry name" value="PROTEIN DIPZ"/>
    <property type="match status" value="1"/>
</dbReference>
<dbReference type="GO" id="GO:0016209">
    <property type="term" value="F:antioxidant activity"/>
    <property type="evidence" value="ECO:0007669"/>
    <property type="project" value="InterPro"/>
</dbReference>
<feature type="domain" description="Thioredoxin" evidence="2">
    <location>
        <begin position="25"/>
        <end position="187"/>
    </location>
</feature>
<dbReference type="InterPro" id="IPR013766">
    <property type="entry name" value="Thioredoxin_domain"/>
</dbReference>
<dbReference type="STRING" id="454006.SAMN05421825_2714"/>
<organism evidence="3 4">
    <name type="scientific">Epilithonimonas hungarica</name>
    <dbReference type="NCBI Taxonomy" id="454006"/>
    <lineage>
        <taxon>Bacteria</taxon>
        <taxon>Pseudomonadati</taxon>
        <taxon>Bacteroidota</taxon>
        <taxon>Flavobacteriia</taxon>
        <taxon>Flavobacteriales</taxon>
        <taxon>Weeksellaceae</taxon>
        <taxon>Chryseobacterium group</taxon>
        <taxon>Epilithonimonas</taxon>
    </lineage>
</organism>
<sequence>MKKFLIYSVLSLSLLACKKNDEKVAEVEAKEDSIKVEPTKPEADVAKLTELSPEKITEVLKSNHSDTLYVTNFFATWCGPCMQEIPHFRKKMEELTNQPVKFTFVSLDNKTDWATDVSDFADEYDIRNNVILLDGMLLKEDFFKQNFQSWNGEAIPFTLIRKGDKSDETVGSMTEEMLNQKIEKLLANNTSAKVIDNKEKAMISSPKKSLK</sequence>
<evidence type="ECO:0000313" key="3">
    <source>
        <dbReference type="EMBL" id="SDG11916.1"/>
    </source>
</evidence>
<name>A0A1G7RMB4_9FLAO</name>